<dbReference type="GO" id="GO:0046983">
    <property type="term" value="F:protein dimerization activity"/>
    <property type="evidence" value="ECO:0007669"/>
    <property type="project" value="InterPro"/>
</dbReference>
<evidence type="ECO:0000259" key="2">
    <source>
        <dbReference type="Pfam" id="PF14291"/>
    </source>
</evidence>
<dbReference type="PANTHER" id="PTHR45749">
    <property type="match status" value="1"/>
</dbReference>
<dbReference type="Proteomes" id="UP001324115">
    <property type="component" value="Unassembled WGS sequence"/>
</dbReference>
<evidence type="ECO:0008006" key="5">
    <source>
        <dbReference type="Google" id="ProtNLM"/>
    </source>
</evidence>
<evidence type="ECO:0000313" key="4">
    <source>
        <dbReference type="Proteomes" id="UP001324115"/>
    </source>
</evidence>
<name>A0AAN7IU96_QUERU</name>
<dbReference type="InterPro" id="IPR008906">
    <property type="entry name" value="HATC_C_dom"/>
</dbReference>
<sequence>MDKFITSKKQNLAENLSEGFINEQEIHQKELEDNENIQQNDNNEGGHDNVQTCNVTILDNEAQNNLEESENINDQPNYIPTNIFDPSQWKTIDIKLRDLLVENGPIRVDDLNFPIDKNSRHFSTTHYIRKLPNGEKHDRKWLVYSKDLDKVFCFCCISILKNHETTNEHITNMNTWIDLELRLLRNKKIDKNVQEQIKKEKDHWKKVSLRIIAVIKEAKYFSIILYCTPDVSHQEQMTLILRCVDISISPIKIDEHFVEFLKVDDTSGKGLFNEIINAIKNLELDINNVCGQGYDNGSNMKGKKQRVQKRILDINPKAFYTPCGCHNLNLVLCDMANSCPKAISFFGVVQRIYTLFSSSTKQWKILQDNVTGLTLKPLSQTRWESRIESVKAIKFQVLEIRDALLQLAKTSEDPKTKSEVDCLATYEIESFEFLLAVTIWYDILFAVNSVSKNLQSKDMHIDVVIDQLKEIASKMEIEPIFREKRIIRRKKNFYENVNDETTQSAEEYFRINYFLYIVDQAISSIENLYSELKVLKEVLQIIDNSQINVLNYIKRLESFPNACIAFRILLTIPVTVASAERKERLNGLAILSIEKEMLAELECKNLISNFASQKARKINFN</sequence>
<dbReference type="PANTHER" id="PTHR45749:SF32">
    <property type="entry name" value="ZINC FINGER MYM-TYPE PROTEIN 1-LIKE"/>
    <property type="match status" value="1"/>
</dbReference>
<proteinExistence type="predicted"/>
<keyword evidence="4" id="KW-1185">Reference proteome</keyword>
<dbReference type="SUPFAM" id="SSF53098">
    <property type="entry name" value="Ribonuclease H-like"/>
    <property type="match status" value="1"/>
</dbReference>
<feature type="domain" description="HAT C-terminal dimerisation" evidence="1">
    <location>
        <begin position="530"/>
        <end position="582"/>
    </location>
</feature>
<dbReference type="EMBL" id="JAXUIC010000004">
    <property type="protein sequence ID" value="KAK4594413.1"/>
    <property type="molecule type" value="Genomic_DNA"/>
</dbReference>
<gene>
    <name evidence="3" type="ORF">RGQ29_018192</name>
</gene>
<feature type="domain" description="DUF4371" evidence="2">
    <location>
        <begin position="197"/>
        <end position="303"/>
    </location>
</feature>
<evidence type="ECO:0000313" key="3">
    <source>
        <dbReference type="EMBL" id="KAK4594413.1"/>
    </source>
</evidence>
<dbReference type="InterPro" id="IPR025398">
    <property type="entry name" value="DUF4371"/>
</dbReference>
<dbReference type="InterPro" id="IPR012337">
    <property type="entry name" value="RNaseH-like_sf"/>
</dbReference>
<protein>
    <recommendedName>
        <fullName evidence="5">Zinc finger MYM-type protein 1-like</fullName>
    </recommendedName>
</protein>
<reference evidence="3 4" key="1">
    <citation type="journal article" date="2023" name="G3 (Bethesda)">
        <title>A haplotype-resolved chromosome-scale genome for Quercus rubra L. provides insights into the genetics of adaptive traits for red oak species.</title>
        <authorList>
            <person name="Kapoor B."/>
            <person name="Jenkins J."/>
            <person name="Schmutz J."/>
            <person name="Zhebentyayeva T."/>
            <person name="Kuelheim C."/>
            <person name="Coggeshall M."/>
            <person name="Heim C."/>
            <person name="Lasky J.R."/>
            <person name="Leites L."/>
            <person name="Islam-Faridi N."/>
            <person name="Romero-Severson J."/>
            <person name="DeLeo V.L."/>
            <person name="Lucas S.M."/>
            <person name="Lazic D."/>
            <person name="Gailing O."/>
            <person name="Carlson J."/>
            <person name="Staton M."/>
        </authorList>
    </citation>
    <scope>NUCLEOTIDE SEQUENCE [LARGE SCALE GENOMIC DNA]</scope>
    <source>
        <strain evidence="3">Pseudo-F2</strain>
    </source>
</reference>
<dbReference type="Pfam" id="PF05699">
    <property type="entry name" value="Dimer_Tnp_hAT"/>
    <property type="match status" value="1"/>
</dbReference>
<dbReference type="Pfam" id="PF14291">
    <property type="entry name" value="DUF4371"/>
    <property type="match status" value="1"/>
</dbReference>
<evidence type="ECO:0000259" key="1">
    <source>
        <dbReference type="Pfam" id="PF05699"/>
    </source>
</evidence>
<organism evidence="3 4">
    <name type="scientific">Quercus rubra</name>
    <name type="common">Northern red oak</name>
    <name type="synonym">Quercus borealis</name>
    <dbReference type="NCBI Taxonomy" id="3512"/>
    <lineage>
        <taxon>Eukaryota</taxon>
        <taxon>Viridiplantae</taxon>
        <taxon>Streptophyta</taxon>
        <taxon>Embryophyta</taxon>
        <taxon>Tracheophyta</taxon>
        <taxon>Spermatophyta</taxon>
        <taxon>Magnoliopsida</taxon>
        <taxon>eudicotyledons</taxon>
        <taxon>Gunneridae</taxon>
        <taxon>Pentapetalae</taxon>
        <taxon>rosids</taxon>
        <taxon>fabids</taxon>
        <taxon>Fagales</taxon>
        <taxon>Fagaceae</taxon>
        <taxon>Quercus</taxon>
    </lineage>
</organism>
<comment type="caution">
    <text evidence="3">The sequence shown here is derived from an EMBL/GenBank/DDBJ whole genome shotgun (WGS) entry which is preliminary data.</text>
</comment>
<dbReference type="AlphaFoldDB" id="A0AAN7IU96"/>
<accession>A0AAN7IU96</accession>